<evidence type="ECO:0000256" key="4">
    <source>
        <dbReference type="SAM" id="MobiDB-lite"/>
    </source>
</evidence>
<evidence type="ECO:0000313" key="7">
    <source>
        <dbReference type="Proteomes" id="UP000077266"/>
    </source>
</evidence>
<dbReference type="InParanoid" id="A0A165HZP4"/>
<keyword evidence="3" id="KW-0788">Thiol protease</keyword>
<evidence type="ECO:0000313" key="6">
    <source>
        <dbReference type="EMBL" id="KZV92687.1"/>
    </source>
</evidence>
<dbReference type="GO" id="GO:0004197">
    <property type="term" value="F:cysteine-type endopeptidase activity"/>
    <property type="evidence" value="ECO:0007669"/>
    <property type="project" value="InterPro"/>
</dbReference>
<proteinExistence type="inferred from homology"/>
<dbReference type="OrthoDB" id="3223806at2759"/>
<evidence type="ECO:0000256" key="2">
    <source>
        <dbReference type="ARBA" id="ARBA00022703"/>
    </source>
</evidence>
<reference evidence="6 7" key="1">
    <citation type="journal article" date="2016" name="Mol. Biol. Evol.">
        <title>Comparative Genomics of Early-Diverging Mushroom-Forming Fungi Provides Insights into the Origins of Lignocellulose Decay Capabilities.</title>
        <authorList>
            <person name="Nagy L.G."/>
            <person name="Riley R."/>
            <person name="Tritt A."/>
            <person name="Adam C."/>
            <person name="Daum C."/>
            <person name="Floudas D."/>
            <person name="Sun H."/>
            <person name="Yadav J.S."/>
            <person name="Pangilinan J."/>
            <person name="Larsson K.H."/>
            <person name="Matsuura K."/>
            <person name="Barry K."/>
            <person name="Labutti K."/>
            <person name="Kuo R."/>
            <person name="Ohm R.A."/>
            <person name="Bhattacharya S.S."/>
            <person name="Shirouzu T."/>
            <person name="Yoshinaga Y."/>
            <person name="Martin F.M."/>
            <person name="Grigoriev I.V."/>
            <person name="Hibbett D.S."/>
        </authorList>
    </citation>
    <scope>NUCLEOTIDE SEQUENCE [LARGE SCALE GENOMIC DNA]</scope>
    <source>
        <strain evidence="6 7">HHB12029</strain>
    </source>
</reference>
<dbReference type="AlphaFoldDB" id="A0A165HZP4"/>
<dbReference type="GO" id="GO:0005737">
    <property type="term" value="C:cytoplasm"/>
    <property type="evidence" value="ECO:0007669"/>
    <property type="project" value="TreeGrafter"/>
</dbReference>
<organism evidence="6 7">
    <name type="scientific">Exidia glandulosa HHB12029</name>
    <dbReference type="NCBI Taxonomy" id="1314781"/>
    <lineage>
        <taxon>Eukaryota</taxon>
        <taxon>Fungi</taxon>
        <taxon>Dikarya</taxon>
        <taxon>Basidiomycota</taxon>
        <taxon>Agaricomycotina</taxon>
        <taxon>Agaricomycetes</taxon>
        <taxon>Auriculariales</taxon>
        <taxon>Exidiaceae</taxon>
        <taxon>Exidia</taxon>
    </lineage>
</organism>
<comment type="similarity">
    <text evidence="1">Belongs to the peptidase C14B family.</text>
</comment>
<keyword evidence="2" id="KW-0053">Apoptosis</keyword>
<feature type="domain" description="Peptidase C14 caspase" evidence="5">
    <location>
        <begin position="82"/>
        <end position="235"/>
    </location>
</feature>
<dbReference type="InterPro" id="IPR011600">
    <property type="entry name" value="Pept_C14_caspase"/>
</dbReference>
<evidence type="ECO:0000259" key="5">
    <source>
        <dbReference type="Pfam" id="PF00656"/>
    </source>
</evidence>
<protein>
    <recommendedName>
        <fullName evidence="5">Peptidase C14 caspase domain-containing protein</fullName>
    </recommendedName>
</protein>
<accession>A0A165HZP4</accession>
<name>A0A165HZP4_EXIGL</name>
<dbReference type="SUPFAM" id="SSF52129">
    <property type="entry name" value="Caspase-like"/>
    <property type="match status" value="1"/>
</dbReference>
<dbReference type="InterPro" id="IPR050452">
    <property type="entry name" value="Metacaspase"/>
</dbReference>
<dbReference type="Pfam" id="PF00656">
    <property type="entry name" value="Peptidase_C14"/>
    <property type="match status" value="1"/>
</dbReference>
<keyword evidence="7" id="KW-1185">Reference proteome</keyword>
<dbReference type="GO" id="GO:0006915">
    <property type="term" value="P:apoptotic process"/>
    <property type="evidence" value="ECO:0007669"/>
    <property type="project" value="UniProtKB-KW"/>
</dbReference>
<dbReference type="PANTHER" id="PTHR48104">
    <property type="entry name" value="METACASPASE-4"/>
    <property type="match status" value="1"/>
</dbReference>
<keyword evidence="3" id="KW-0645">Protease</keyword>
<dbReference type="EMBL" id="KV426004">
    <property type="protein sequence ID" value="KZV92687.1"/>
    <property type="molecule type" value="Genomic_DNA"/>
</dbReference>
<evidence type="ECO:0000256" key="3">
    <source>
        <dbReference type="ARBA" id="ARBA00022807"/>
    </source>
</evidence>
<dbReference type="PANTHER" id="PTHR48104:SF30">
    <property type="entry name" value="METACASPASE-1"/>
    <property type="match status" value="1"/>
</dbReference>
<gene>
    <name evidence="6" type="ORF">EXIGLDRAFT_70207</name>
</gene>
<sequence length="365" mass="40982">MFATHDLPSVTGATVTLPARRAPWTVIGLSIASSSSTLTLGAAPIFPGPKPRGTLQKRRPQRKSSLPTYEIPRSLQCHRGPRKFALLVGLQYGVLRGEPKPTWPALRLPHRDMRRLYDVLKNYGFRICMMLDAEDEPKHTRPTRANILRELHNLTKFVRSGDKVVFFYSGHGYQIPTSDPLEEDKFAEYIVPLDSASSGYIIDNTLNSVLYRRLPPGATLFTFFDSCHSGTILDYRNNWDLRNGTLQPRHMFPPLLSVVVPLVDAIGTRTSVFKNLYPLAVCFSAARDELIAWERCKASFLKFFTHFLAKSPHMSIRAAFEMSGNGINKVLARPTKTIGPPQHTVPSLSSSNPCLDMTQPLSTWF</sequence>
<dbReference type="GO" id="GO:0006508">
    <property type="term" value="P:proteolysis"/>
    <property type="evidence" value="ECO:0007669"/>
    <property type="project" value="InterPro"/>
</dbReference>
<dbReference type="Proteomes" id="UP000077266">
    <property type="component" value="Unassembled WGS sequence"/>
</dbReference>
<dbReference type="Gene3D" id="3.40.50.12660">
    <property type="match status" value="1"/>
</dbReference>
<keyword evidence="3" id="KW-0378">Hydrolase</keyword>
<dbReference type="InterPro" id="IPR029030">
    <property type="entry name" value="Caspase-like_dom_sf"/>
</dbReference>
<feature type="region of interest" description="Disordered" evidence="4">
    <location>
        <begin position="42"/>
        <end position="66"/>
    </location>
</feature>
<evidence type="ECO:0000256" key="1">
    <source>
        <dbReference type="ARBA" id="ARBA00009005"/>
    </source>
</evidence>